<evidence type="ECO:0000256" key="5">
    <source>
        <dbReference type="ARBA" id="ARBA00023136"/>
    </source>
</evidence>
<keyword evidence="4 6" id="KW-1133">Transmembrane helix</keyword>
<proteinExistence type="predicted"/>
<evidence type="ECO:0000259" key="7">
    <source>
        <dbReference type="Pfam" id="PF12698"/>
    </source>
</evidence>
<evidence type="ECO:0000256" key="6">
    <source>
        <dbReference type="SAM" id="Phobius"/>
    </source>
</evidence>
<feature type="domain" description="ABC-2 type transporter transmembrane" evidence="7">
    <location>
        <begin position="27"/>
        <end position="375"/>
    </location>
</feature>
<feature type="transmembrane region" description="Helical" evidence="6">
    <location>
        <begin position="236"/>
        <end position="260"/>
    </location>
</feature>
<dbReference type="InterPro" id="IPR051449">
    <property type="entry name" value="ABC-2_transporter_component"/>
</dbReference>
<dbReference type="PANTHER" id="PTHR30294">
    <property type="entry name" value="MEMBRANE COMPONENT OF ABC TRANSPORTER YHHJ-RELATED"/>
    <property type="match status" value="1"/>
</dbReference>
<dbReference type="RefSeq" id="WP_107035966.1">
    <property type="nucleotide sequence ID" value="NZ_CP098825.1"/>
</dbReference>
<dbReference type="GeneID" id="93425741"/>
<dbReference type="Gene3D" id="3.40.1710.10">
    <property type="entry name" value="abc type-2 transporter like domain"/>
    <property type="match status" value="1"/>
</dbReference>
<feature type="transmembrane region" description="Helical" evidence="6">
    <location>
        <begin position="309"/>
        <end position="338"/>
    </location>
</feature>
<organism evidence="8 9">
    <name type="scientific">Paramuribaculum intestinale</name>
    <dbReference type="NCBI Taxonomy" id="2094151"/>
    <lineage>
        <taxon>Bacteria</taxon>
        <taxon>Pseudomonadati</taxon>
        <taxon>Bacteroidota</taxon>
        <taxon>Bacteroidia</taxon>
        <taxon>Bacteroidales</taxon>
        <taxon>Muribaculaceae</taxon>
        <taxon>Paramuribaculum</taxon>
    </lineage>
</organism>
<keyword evidence="9" id="KW-1185">Reference proteome</keyword>
<keyword evidence="2" id="KW-1003">Cell membrane</keyword>
<dbReference type="GO" id="GO:0140359">
    <property type="term" value="F:ABC-type transporter activity"/>
    <property type="evidence" value="ECO:0007669"/>
    <property type="project" value="InterPro"/>
</dbReference>
<reference evidence="9" key="1">
    <citation type="submission" date="2018-02" db="EMBL/GenBank/DDBJ databases">
        <authorList>
            <person name="Clavel T."/>
            <person name="Strowig T."/>
        </authorList>
    </citation>
    <scope>NUCLEOTIDE SEQUENCE [LARGE SCALE GENOMIC DNA]</scope>
    <source>
        <strain evidence="9">DSM 100764</strain>
    </source>
</reference>
<dbReference type="PANTHER" id="PTHR30294:SF47">
    <property type="entry name" value="INNER MEMBRANE TRANSPORT PERMEASE YHHJ"/>
    <property type="match status" value="1"/>
</dbReference>
<evidence type="ECO:0000256" key="3">
    <source>
        <dbReference type="ARBA" id="ARBA00022692"/>
    </source>
</evidence>
<dbReference type="GO" id="GO:0005886">
    <property type="term" value="C:plasma membrane"/>
    <property type="evidence" value="ECO:0007669"/>
    <property type="project" value="UniProtKB-SubCell"/>
</dbReference>
<dbReference type="EMBL" id="PUBV01000011">
    <property type="protein sequence ID" value="PWB07591.1"/>
    <property type="molecule type" value="Genomic_DNA"/>
</dbReference>
<dbReference type="Pfam" id="PF12698">
    <property type="entry name" value="ABC2_membrane_3"/>
    <property type="match status" value="1"/>
</dbReference>
<evidence type="ECO:0000313" key="8">
    <source>
        <dbReference type="EMBL" id="PWB07591.1"/>
    </source>
</evidence>
<keyword evidence="5 6" id="KW-0472">Membrane</keyword>
<feature type="transmembrane region" description="Helical" evidence="6">
    <location>
        <begin position="189"/>
        <end position="215"/>
    </location>
</feature>
<sequence>MLTPLLQSLAYGWRKLCSRKLCSRKLYIAAMVVVPVAFAIFFVDLMKEGLPLKVPVSVVDLDQSQLSRRITRNLNATELIDITHRDLSYSEALDRVRRGETFGFFLIPRDFQRDAIYGGDATLTFYSDMTVFVPGTLAFKGFKTQAVTTAGGLAATKLTSLGIGDDAARALIQPVVINSNPIGNPWLNYLIYLANSFIPSVLSLMALLLTAYTICDEIKRQTSPQWLHTAGGSMTIALAGKLIPQWAIMTIVGFFCQSVIYGYCNCPLNCPLWHMLLAMALMVMGSQAFAVTICCAVPNLRLSLSICSLTGILTFSIAAYSFPVSSMYPAVGIFSYILPMRYYFLIYADQALNGIPLYYSRWYYAALLMFPIVALLPLRRLKKHCLNPVYVP</sequence>
<protein>
    <submittedName>
        <fullName evidence="8">ABC transporter permease</fullName>
    </submittedName>
</protein>
<dbReference type="InterPro" id="IPR013525">
    <property type="entry name" value="ABC2_TM"/>
</dbReference>
<evidence type="ECO:0000256" key="4">
    <source>
        <dbReference type="ARBA" id="ARBA00022989"/>
    </source>
</evidence>
<feature type="transmembrane region" description="Helical" evidence="6">
    <location>
        <begin position="358"/>
        <end position="378"/>
    </location>
</feature>
<evidence type="ECO:0000313" key="9">
    <source>
        <dbReference type="Proteomes" id="UP000244925"/>
    </source>
</evidence>
<dbReference type="AlphaFoldDB" id="A0A2V1ISD0"/>
<evidence type="ECO:0000256" key="2">
    <source>
        <dbReference type="ARBA" id="ARBA00022475"/>
    </source>
</evidence>
<keyword evidence="3 6" id="KW-0812">Transmembrane</keyword>
<accession>A0A2V1ISD0</accession>
<dbReference type="Proteomes" id="UP000244925">
    <property type="component" value="Unassembled WGS sequence"/>
</dbReference>
<feature type="transmembrane region" description="Helical" evidence="6">
    <location>
        <begin position="272"/>
        <end position="297"/>
    </location>
</feature>
<comment type="subcellular location">
    <subcellularLocation>
        <location evidence="1">Cell membrane</location>
        <topology evidence="1">Multi-pass membrane protein</topology>
    </subcellularLocation>
</comment>
<name>A0A2V1ISD0_9BACT</name>
<gene>
    <name evidence="8" type="ORF">C5O25_06685</name>
</gene>
<evidence type="ECO:0000256" key="1">
    <source>
        <dbReference type="ARBA" id="ARBA00004651"/>
    </source>
</evidence>
<comment type="caution">
    <text evidence="8">The sequence shown here is derived from an EMBL/GenBank/DDBJ whole genome shotgun (WGS) entry which is preliminary data.</text>
</comment>
<feature type="transmembrane region" description="Helical" evidence="6">
    <location>
        <begin position="26"/>
        <end position="43"/>
    </location>
</feature>